<feature type="binding site" evidence="9">
    <location>
        <begin position="62"/>
        <end position="63"/>
    </location>
    <ligand>
        <name>substrate</name>
    </ligand>
</feature>
<evidence type="ECO:0000256" key="3">
    <source>
        <dbReference type="ARBA" id="ARBA00022605"/>
    </source>
</evidence>
<dbReference type="PANTHER" id="PTHR23342:SF0">
    <property type="entry name" value="N-ACETYLGLUTAMATE SYNTHASE, MITOCHONDRIAL"/>
    <property type="match status" value="1"/>
</dbReference>
<evidence type="ECO:0000256" key="9">
    <source>
        <dbReference type="HAMAP-Rule" id="MF_00082"/>
    </source>
</evidence>
<keyword evidence="5 9" id="KW-0547">Nucleotide-binding</keyword>
<dbReference type="SUPFAM" id="SSF53633">
    <property type="entry name" value="Carbamate kinase-like"/>
    <property type="match status" value="1"/>
</dbReference>
<name>A0AAV4LC48_9BACL</name>
<dbReference type="EC" id="2.7.2.8" evidence="9"/>
<feature type="site" description="Transition state stabilizer" evidence="9">
    <location>
        <position position="29"/>
    </location>
</feature>
<dbReference type="PIRSF" id="PIRSF000728">
    <property type="entry name" value="NAGK"/>
    <property type="match status" value="1"/>
</dbReference>
<proteinExistence type="inferred from homology"/>
<comment type="subcellular location">
    <subcellularLocation>
        <location evidence="9">Cytoplasm</location>
    </subcellularLocation>
</comment>
<dbReference type="RefSeq" id="WP_282198620.1">
    <property type="nucleotide sequence ID" value="NZ_BOQE01000001.1"/>
</dbReference>
<evidence type="ECO:0000256" key="5">
    <source>
        <dbReference type="ARBA" id="ARBA00022741"/>
    </source>
</evidence>
<dbReference type="GO" id="GO:0005737">
    <property type="term" value="C:cytoplasm"/>
    <property type="evidence" value="ECO:0007669"/>
    <property type="project" value="UniProtKB-SubCell"/>
</dbReference>
<keyword evidence="3 9" id="KW-0028">Amino-acid biosynthesis</keyword>
<dbReference type="HAMAP" id="MF_00082">
    <property type="entry name" value="ArgB"/>
    <property type="match status" value="1"/>
</dbReference>
<feature type="domain" description="Aspartate/glutamate/uridylate kinase" evidence="10">
    <location>
        <begin position="24"/>
        <end position="261"/>
    </location>
</feature>
<evidence type="ECO:0000256" key="2">
    <source>
        <dbReference type="ARBA" id="ARBA00022571"/>
    </source>
</evidence>
<dbReference type="InterPro" id="IPR041727">
    <property type="entry name" value="NAGK-C"/>
</dbReference>
<comment type="function">
    <text evidence="9">Catalyzes the ATP-dependent phosphorylation of N-acetyl-L-glutamate.</text>
</comment>
<accession>A0AAV4LC48</accession>
<evidence type="ECO:0000256" key="6">
    <source>
        <dbReference type="ARBA" id="ARBA00022777"/>
    </source>
</evidence>
<keyword evidence="7 9" id="KW-0067">ATP-binding</keyword>
<evidence type="ECO:0000256" key="1">
    <source>
        <dbReference type="ARBA" id="ARBA00004828"/>
    </source>
</evidence>
<keyword evidence="9" id="KW-0963">Cytoplasm</keyword>
<feature type="site" description="Transition state stabilizer" evidence="9">
    <location>
        <position position="242"/>
    </location>
</feature>
<dbReference type="PRINTS" id="PR00474">
    <property type="entry name" value="GLU5KINASE"/>
</dbReference>
<dbReference type="PANTHER" id="PTHR23342">
    <property type="entry name" value="N-ACETYLGLUTAMATE SYNTHASE"/>
    <property type="match status" value="1"/>
</dbReference>
<keyword evidence="6 9" id="KW-0418">Kinase</keyword>
<dbReference type="CDD" id="cd04250">
    <property type="entry name" value="AAK_NAGK-C"/>
    <property type="match status" value="1"/>
</dbReference>
<gene>
    <name evidence="9" type="primary">argB</name>
    <name evidence="11" type="ORF">DNHGIG_09680</name>
</gene>
<dbReference type="InterPro" id="IPR037528">
    <property type="entry name" value="ArgB"/>
</dbReference>
<feature type="binding site" evidence="9">
    <location>
        <position position="84"/>
    </location>
    <ligand>
        <name>substrate</name>
    </ligand>
</feature>
<evidence type="ECO:0000313" key="11">
    <source>
        <dbReference type="EMBL" id="GIM45419.1"/>
    </source>
</evidence>
<dbReference type="GO" id="GO:0005524">
    <property type="term" value="F:ATP binding"/>
    <property type="evidence" value="ECO:0007669"/>
    <property type="project" value="UniProtKB-UniRule"/>
</dbReference>
<dbReference type="NCBIfam" id="TIGR00761">
    <property type="entry name" value="argB"/>
    <property type="match status" value="1"/>
</dbReference>
<evidence type="ECO:0000313" key="12">
    <source>
        <dbReference type="Proteomes" id="UP001057291"/>
    </source>
</evidence>
<dbReference type="Proteomes" id="UP001057291">
    <property type="component" value="Unassembled WGS sequence"/>
</dbReference>
<keyword evidence="2 9" id="KW-0055">Arginine biosynthesis</keyword>
<dbReference type="GO" id="GO:0003991">
    <property type="term" value="F:acetylglutamate kinase activity"/>
    <property type="evidence" value="ECO:0007669"/>
    <property type="project" value="UniProtKB-UniRule"/>
</dbReference>
<evidence type="ECO:0000256" key="8">
    <source>
        <dbReference type="ARBA" id="ARBA00048141"/>
    </source>
</evidence>
<dbReference type="InterPro" id="IPR004662">
    <property type="entry name" value="AcgluKinase_fam"/>
</dbReference>
<dbReference type="AlphaFoldDB" id="A0AAV4LC48"/>
<comment type="caution">
    <text evidence="11">The sequence shown here is derived from an EMBL/GenBank/DDBJ whole genome shotgun (WGS) entry which is preliminary data.</text>
</comment>
<sequence length="289" mass="30360">MTELREKANTLIEALPYIRRFAGKTVVIKYGGSAMGGPFEQVILDIVWLCHVGIKPVIVHGGGKEISSTLSRLGIEARFVDGLRITDAQTMDVVEMVLAGKINKRIVGMFGKHGVKAVGISGVDAGTLQVKKKEYQHGDLGQVGEITTVDTGLLTSLVESGFVPVVAPIGVDEKGERYNVNADSAAGAIAGALGAEKLVLLTDVPGIMRETASGKEVISRITADEIRELIADGTIYGGMVPKVEACLGALESGAKHVHIVNGEEPHALLLEVFTDKGIGTMVLGGDSHA</sequence>
<protein>
    <recommendedName>
        <fullName evidence="9">Acetylglutamate kinase</fullName>
        <ecNumber evidence="9">2.7.2.8</ecNumber>
    </recommendedName>
    <alternativeName>
        <fullName evidence="9">N-acetyl-L-glutamate 5-phosphotransferase</fullName>
    </alternativeName>
    <alternativeName>
        <fullName evidence="9">NAG kinase</fullName>
        <shortName evidence="9">NAGK</shortName>
    </alternativeName>
</protein>
<reference evidence="11" key="1">
    <citation type="journal article" date="2023" name="Int. J. Syst. Evol. Microbiol.">
        <title>Collibacillus ludicampi gen. nov., sp. nov., a new soil bacterium of the family Alicyclobacillaceae.</title>
        <authorList>
            <person name="Jojima T."/>
            <person name="Ioku Y."/>
            <person name="Fukuta Y."/>
            <person name="Shirasaka N."/>
            <person name="Matsumura Y."/>
            <person name="Mori M."/>
        </authorList>
    </citation>
    <scope>NUCLEOTIDE SEQUENCE</scope>
    <source>
        <strain evidence="11">TP075</strain>
    </source>
</reference>
<keyword evidence="4 9" id="KW-0808">Transferase</keyword>
<comment type="catalytic activity">
    <reaction evidence="8 9">
        <text>N-acetyl-L-glutamate + ATP = N-acetyl-L-glutamyl 5-phosphate + ADP</text>
        <dbReference type="Rhea" id="RHEA:14629"/>
        <dbReference type="ChEBI" id="CHEBI:30616"/>
        <dbReference type="ChEBI" id="CHEBI:44337"/>
        <dbReference type="ChEBI" id="CHEBI:57936"/>
        <dbReference type="ChEBI" id="CHEBI:456216"/>
        <dbReference type="EC" id="2.7.2.8"/>
    </reaction>
</comment>
<dbReference type="Gene3D" id="3.40.1160.10">
    <property type="entry name" value="Acetylglutamate kinase-like"/>
    <property type="match status" value="1"/>
</dbReference>
<evidence type="ECO:0000256" key="4">
    <source>
        <dbReference type="ARBA" id="ARBA00022679"/>
    </source>
</evidence>
<dbReference type="InterPro" id="IPR001048">
    <property type="entry name" value="Asp/Glu/Uridylate_kinase"/>
</dbReference>
<dbReference type="InterPro" id="IPR036393">
    <property type="entry name" value="AceGlu_kinase-like_sf"/>
</dbReference>
<dbReference type="EMBL" id="BOQE01000001">
    <property type="protein sequence ID" value="GIM45419.1"/>
    <property type="molecule type" value="Genomic_DNA"/>
</dbReference>
<dbReference type="GO" id="GO:0042450">
    <property type="term" value="P:L-arginine biosynthetic process via ornithine"/>
    <property type="evidence" value="ECO:0007669"/>
    <property type="project" value="UniProtKB-UniRule"/>
</dbReference>
<keyword evidence="12" id="KW-1185">Reference proteome</keyword>
<evidence type="ECO:0000256" key="7">
    <source>
        <dbReference type="ARBA" id="ARBA00022840"/>
    </source>
</evidence>
<dbReference type="InterPro" id="IPR001057">
    <property type="entry name" value="Glu/AcGlu_kinase"/>
</dbReference>
<feature type="binding site" evidence="9">
    <location>
        <position position="179"/>
    </location>
    <ligand>
        <name>substrate</name>
    </ligand>
</feature>
<dbReference type="FunFam" id="3.40.1160.10:FF:000004">
    <property type="entry name" value="Acetylglutamate kinase"/>
    <property type="match status" value="1"/>
</dbReference>
<dbReference type="Pfam" id="PF00696">
    <property type="entry name" value="AA_kinase"/>
    <property type="match status" value="1"/>
</dbReference>
<comment type="pathway">
    <text evidence="1 9">Amino-acid biosynthesis; L-arginine biosynthesis; N(2)-acetyl-L-ornithine from L-glutamate: step 2/4.</text>
</comment>
<comment type="similarity">
    <text evidence="9">Belongs to the acetylglutamate kinase family. ArgB subfamily.</text>
</comment>
<organism evidence="11 12">
    <name type="scientific">Collibacillus ludicampi</name>
    <dbReference type="NCBI Taxonomy" id="2771369"/>
    <lineage>
        <taxon>Bacteria</taxon>
        <taxon>Bacillati</taxon>
        <taxon>Bacillota</taxon>
        <taxon>Bacilli</taxon>
        <taxon>Bacillales</taxon>
        <taxon>Alicyclobacillaceae</taxon>
        <taxon>Collibacillus</taxon>
    </lineage>
</organism>
<evidence type="ECO:0000259" key="10">
    <source>
        <dbReference type="Pfam" id="PF00696"/>
    </source>
</evidence>